<name>A0AB39ZIG3_DROSZ</name>
<comment type="similarity">
    <text evidence="2">Belongs to the eukaryotic ATPase subunit F6 family.</text>
</comment>
<evidence type="ECO:0000256" key="10">
    <source>
        <dbReference type="SAM" id="MobiDB-lite"/>
    </source>
</evidence>
<proteinExistence type="inferred from homology"/>
<dbReference type="GeneID" id="108014475"/>
<evidence type="ECO:0000256" key="3">
    <source>
        <dbReference type="ARBA" id="ARBA00022448"/>
    </source>
</evidence>
<keyword evidence="5" id="KW-0375">Hydrogen ion transport</keyword>
<dbReference type="GO" id="GO:0015078">
    <property type="term" value="F:proton transmembrane transporter activity"/>
    <property type="evidence" value="ECO:0007669"/>
    <property type="project" value="InterPro"/>
</dbReference>
<dbReference type="GO" id="GO:0015986">
    <property type="term" value="P:proton motive force-driven ATP synthesis"/>
    <property type="evidence" value="ECO:0007669"/>
    <property type="project" value="InterPro"/>
</dbReference>
<organism evidence="11 12">
    <name type="scientific">Drosophila suzukii</name>
    <name type="common">Spotted-wing drosophila fruit fly</name>
    <dbReference type="NCBI Taxonomy" id="28584"/>
    <lineage>
        <taxon>Eukaryota</taxon>
        <taxon>Metazoa</taxon>
        <taxon>Ecdysozoa</taxon>
        <taxon>Arthropoda</taxon>
        <taxon>Hexapoda</taxon>
        <taxon>Insecta</taxon>
        <taxon>Pterygota</taxon>
        <taxon>Neoptera</taxon>
        <taxon>Endopterygota</taxon>
        <taxon>Diptera</taxon>
        <taxon>Brachycera</taxon>
        <taxon>Muscomorpha</taxon>
        <taxon>Ephydroidea</taxon>
        <taxon>Drosophilidae</taxon>
        <taxon>Drosophila</taxon>
        <taxon>Sophophora</taxon>
    </lineage>
</organism>
<comment type="subcellular location">
    <subcellularLocation>
        <location evidence="1">Mitochondrion inner membrane</location>
    </subcellularLocation>
</comment>
<sequence length="159" mass="18098">MFSRVLKPSLVLGRSVTTSASLRYKDPIYHVFLDKVREYRLKSPTGKPIDPGPEYEAELKESLERLALQYGGGEGVDMLEFPKFKLPDIDIDPISVLDLPENQPKSEKEDSKKEDDKKKDQEVKAKDDKKAKAGDKDVKAKDDKKTNETKSKDDKDKKK</sequence>
<dbReference type="InterPro" id="IPR036204">
    <property type="entry name" value="ATP_synth_f6_sf_mt"/>
</dbReference>
<dbReference type="AlphaFoldDB" id="A0AB39ZIG3"/>
<feature type="compositionally biased region" description="Basic and acidic residues" evidence="10">
    <location>
        <begin position="104"/>
        <end position="159"/>
    </location>
</feature>
<dbReference type="InterPro" id="IPR008387">
    <property type="entry name" value="ATP_synth_f6_mt"/>
</dbReference>
<keyword evidence="6" id="KW-0999">Mitochondrion inner membrane</keyword>
<dbReference type="SUPFAM" id="SSF111357">
    <property type="entry name" value="Mitochondrial ATP synthase coupling factor 6"/>
    <property type="match status" value="1"/>
</dbReference>
<evidence type="ECO:0000256" key="6">
    <source>
        <dbReference type="ARBA" id="ARBA00022792"/>
    </source>
</evidence>
<reference evidence="12" key="1">
    <citation type="submission" date="2025-08" db="UniProtKB">
        <authorList>
            <consortium name="RefSeq"/>
        </authorList>
    </citation>
    <scope>IDENTIFICATION</scope>
</reference>
<evidence type="ECO:0000256" key="1">
    <source>
        <dbReference type="ARBA" id="ARBA00004273"/>
    </source>
</evidence>
<dbReference type="GO" id="GO:0045259">
    <property type="term" value="C:proton-transporting ATP synthase complex"/>
    <property type="evidence" value="ECO:0007669"/>
    <property type="project" value="UniProtKB-KW"/>
</dbReference>
<evidence type="ECO:0000313" key="12">
    <source>
        <dbReference type="RefSeq" id="XP_016936092.3"/>
    </source>
</evidence>
<evidence type="ECO:0000256" key="2">
    <source>
        <dbReference type="ARBA" id="ARBA00007346"/>
    </source>
</evidence>
<keyword evidence="4" id="KW-0138">CF(0)</keyword>
<dbReference type="Proteomes" id="UP001652628">
    <property type="component" value="Chromosome 3"/>
</dbReference>
<dbReference type="PANTHER" id="PTHR12441:SF10">
    <property type="entry name" value="ATP SYNTHASE-COUPLING FACTOR 6, MITOCHONDRIAL"/>
    <property type="match status" value="1"/>
</dbReference>
<dbReference type="RefSeq" id="XP_016936092.3">
    <property type="nucleotide sequence ID" value="XM_017080603.4"/>
</dbReference>
<dbReference type="Gene3D" id="1.10.246.110">
    <property type="entry name" value="Mitochondrial ATP synthase-coupling factor 6"/>
    <property type="match status" value="1"/>
</dbReference>
<evidence type="ECO:0000256" key="7">
    <source>
        <dbReference type="ARBA" id="ARBA00023065"/>
    </source>
</evidence>
<gene>
    <name evidence="12" type="primary">ATPsynCF6L</name>
</gene>
<keyword evidence="7" id="KW-0406">Ion transport</keyword>
<evidence type="ECO:0000313" key="11">
    <source>
        <dbReference type="Proteomes" id="UP001652628"/>
    </source>
</evidence>
<keyword evidence="3" id="KW-0813">Transport</keyword>
<evidence type="ECO:0000256" key="9">
    <source>
        <dbReference type="ARBA" id="ARBA00023136"/>
    </source>
</evidence>
<evidence type="ECO:0000256" key="4">
    <source>
        <dbReference type="ARBA" id="ARBA00022547"/>
    </source>
</evidence>
<keyword evidence="11" id="KW-1185">Reference proteome</keyword>
<keyword evidence="9" id="KW-0472">Membrane</keyword>
<evidence type="ECO:0000256" key="8">
    <source>
        <dbReference type="ARBA" id="ARBA00023128"/>
    </source>
</evidence>
<dbReference type="PANTHER" id="PTHR12441">
    <property type="entry name" value="ATP SYNTHASE COUPLING FACTOR 6, MITOCHONDRIAL"/>
    <property type="match status" value="1"/>
</dbReference>
<protein>
    <submittedName>
        <fullName evidence="12">ATP synthase-coupling factor 6, mitochondrial</fullName>
    </submittedName>
</protein>
<feature type="region of interest" description="Disordered" evidence="10">
    <location>
        <begin position="95"/>
        <end position="159"/>
    </location>
</feature>
<dbReference type="Pfam" id="PF05511">
    <property type="entry name" value="ATP-synt_F6"/>
    <property type="match status" value="1"/>
</dbReference>
<evidence type="ECO:0000256" key="5">
    <source>
        <dbReference type="ARBA" id="ARBA00022781"/>
    </source>
</evidence>
<dbReference type="GO" id="GO:0005743">
    <property type="term" value="C:mitochondrial inner membrane"/>
    <property type="evidence" value="ECO:0007669"/>
    <property type="project" value="UniProtKB-SubCell"/>
</dbReference>
<accession>A0AB39ZIG3</accession>
<keyword evidence="8" id="KW-0496">Mitochondrion</keyword>